<dbReference type="HOGENOM" id="CLU_000960_28_0_0"/>
<proteinExistence type="predicted"/>
<dbReference type="GO" id="GO:0005886">
    <property type="term" value="C:plasma membrane"/>
    <property type="evidence" value="ECO:0007669"/>
    <property type="project" value="UniProtKB-SubCell"/>
</dbReference>
<dbReference type="Pfam" id="PF07690">
    <property type="entry name" value="MFS_1"/>
    <property type="match status" value="1"/>
</dbReference>
<keyword evidence="6 7" id="KW-0472">Membrane</keyword>
<keyword evidence="3" id="KW-1003">Cell membrane</keyword>
<dbReference type="PANTHER" id="PTHR23501:SF1">
    <property type="entry name" value="TRANSPORT PROTEIN HSRA-RELATED"/>
    <property type="match status" value="1"/>
</dbReference>
<feature type="transmembrane region" description="Helical" evidence="7">
    <location>
        <begin position="337"/>
        <end position="359"/>
    </location>
</feature>
<dbReference type="EMBL" id="CP003130">
    <property type="protein sequence ID" value="AEU38951.1"/>
    <property type="molecule type" value="Genomic_DNA"/>
</dbReference>
<dbReference type="InterPro" id="IPR011701">
    <property type="entry name" value="MFS"/>
</dbReference>
<feature type="transmembrane region" description="Helical" evidence="7">
    <location>
        <begin position="266"/>
        <end position="293"/>
    </location>
</feature>
<dbReference type="RefSeq" id="WP_014267822.1">
    <property type="nucleotide sequence ID" value="NC_016631.1"/>
</dbReference>
<evidence type="ECO:0000256" key="4">
    <source>
        <dbReference type="ARBA" id="ARBA00022692"/>
    </source>
</evidence>
<evidence type="ECO:0000256" key="7">
    <source>
        <dbReference type="SAM" id="Phobius"/>
    </source>
</evidence>
<dbReference type="PANTHER" id="PTHR23501">
    <property type="entry name" value="MAJOR FACILITATOR SUPERFAMILY"/>
    <property type="match status" value="1"/>
</dbReference>
<feature type="transmembrane region" description="Helical" evidence="7">
    <location>
        <begin position="109"/>
        <end position="130"/>
    </location>
</feature>
<name>G8NWR4_GRAMM</name>
<dbReference type="AlphaFoldDB" id="G8NWR4"/>
<feature type="transmembrane region" description="Helical" evidence="7">
    <location>
        <begin position="365"/>
        <end position="385"/>
    </location>
</feature>
<reference evidence="9 10" key="1">
    <citation type="submission" date="2011-11" db="EMBL/GenBank/DDBJ databases">
        <title>Complete sequence of Granulicella mallensis MP5ACTX8.</title>
        <authorList>
            <consortium name="US DOE Joint Genome Institute"/>
            <person name="Lucas S."/>
            <person name="Copeland A."/>
            <person name="Lapidus A."/>
            <person name="Cheng J.-F."/>
            <person name="Goodwin L."/>
            <person name="Pitluck S."/>
            <person name="Peters L."/>
            <person name="Lu M."/>
            <person name="Detter J.C."/>
            <person name="Han C."/>
            <person name="Tapia R."/>
            <person name="Land M."/>
            <person name="Hauser L."/>
            <person name="Kyrpides N."/>
            <person name="Ivanova N."/>
            <person name="Mikhailova N."/>
            <person name="Pagani I."/>
            <person name="Rawat S."/>
            <person name="Mannisto M."/>
            <person name="Haggblom M."/>
            <person name="Woyke T."/>
        </authorList>
    </citation>
    <scope>NUCLEOTIDE SEQUENCE [LARGE SCALE GENOMIC DNA]</scope>
    <source>
        <strain evidence="10">ATCC BAA-1857 / DSM 23137 / MP5ACTX8</strain>
    </source>
</reference>
<evidence type="ECO:0000313" key="10">
    <source>
        <dbReference type="Proteomes" id="UP000007113"/>
    </source>
</evidence>
<feature type="transmembrane region" description="Helical" evidence="7">
    <location>
        <begin position="203"/>
        <end position="222"/>
    </location>
</feature>
<keyword evidence="10" id="KW-1185">Reference proteome</keyword>
<feature type="domain" description="Major facilitator superfamily (MFS) profile" evidence="8">
    <location>
        <begin position="18"/>
        <end position="455"/>
    </location>
</feature>
<evidence type="ECO:0000256" key="3">
    <source>
        <dbReference type="ARBA" id="ARBA00022475"/>
    </source>
</evidence>
<feature type="transmembrane region" description="Helical" evidence="7">
    <location>
        <begin position="142"/>
        <end position="165"/>
    </location>
</feature>
<keyword evidence="2" id="KW-0813">Transport</keyword>
<dbReference type="NCBIfam" id="TIGR00711">
    <property type="entry name" value="efflux_EmrB"/>
    <property type="match status" value="1"/>
</dbReference>
<feature type="transmembrane region" description="Helical" evidence="7">
    <location>
        <begin position="305"/>
        <end position="325"/>
    </location>
</feature>
<evidence type="ECO:0000256" key="1">
    <source>
        <dbReference type="ARBA" id="ARBA00004651"/>
    </source>
</evidence>
<evidence type="ECO:0000256" key="5">
    <source>
        <dbReference type="ARBA" id="ARBA00022989"/>
    </source>
</evidence>
<feature type="transmembrane region" description="Helical" evidence="7">
    <location>
        <begin position="84"/>
        <end position="103"/>
    </location>
</feature>
<accession>G8NWR4</accession>
<dbReference type="Proteomes" id="UP000007113">
    <property type="component" value="Chromosome"/>
</dbReference>
<comment type="subcellular location">
    <subcellularLocation>
        <location evidence="1">Cell membrane</location>
        <topology evidence="1">Multi-pass membrane protein</topology>
    </subcellularLocation>
</comment>
<feature type="transmembrane region" description="Helical" evidence="7">
    <location>
        <begin position="434"/>
        <end position="454"/>
    </location>
</feature>
<feature type="transmembrane region" description="Helical" evidence="7">
    <location>
        <begin position="405"/>
        <end position="422"/>
    </location>
</feature>
<evidence type="ECO:0000256" key="2">
    <source>
        <dbReference type="ARBA" id="ARBA00022448"/>
    </source>
</evidence>
<keyword evidence="4 7" id="KW-0812">Transmembrane</keyword>
<dbReference type="SUPFAM" id="SSF103473">
    <property type="entry name" value="MFS general substrate transporter"/>
    <property type="match status" value="1"/>
</dbReference>
<dbReference type="InterPro" id="IPR004638">
    <property type="entry name" value="EmrB-like"/>
</dbReference>
<dbReference type="KEGG" id="gma:AciX8_4681"/>
<dbReference type="Gene3D" id="1.20.1250.20">
    <property type="entry name" value="MFS general substrate transporter like domains"/>
    <property type="match status" value="1"/>
</dbReference>
<dbReference type="PROSITE" id="PS50850">
    <property type="entry name" value="MFS"/>
    <property type="match status" value="1"/>
</dbReference>
<feature type="transmembrane region" description="Helical" evidence="7">
    <location>
        <begin position="171"/>
        <end position="191"/>
    </location>
</feature>
<feature type="transmembrane region" description="Helical" evidence="7">
    <location>
        <begin position="53"/>
        <end position="72"/>
    </location>
</feature>
<sequence length="480" mass="50951">MPETLSSADRLDPSVWKIVSVAVLGSFLSQLDATVVNVSLSSLTVELHSTLTVIQWVTSGYLLALALMLPLNGWLVDRIGAKTLYLWCFSAFTLSSALCGLAWSANSLIAFRILQGMSGGLLAPMAQMMLARAAGRHMARVMGYAALPVMLGPILGPVIAGAILQHASWRWLFLVNLPVGALAILLAVLFLPNDREETTPRDLDLLGLALLSPGLVLFLYGSDHMGERTGLLALATAAVLITIFLRTAAPKGANALIDLRLFKSRIFSASATTQFLSNGIMYAAQMLVPIYLIRACGRSPSATGWLLAPLGLGMVCAYPCMGFLTQRFGIRKVSSGGALLALAGTLPFIYLGGHGLILAVLAPALFFRGMGLGAIGIPSLTAAYASVKKQDLPMATTSLNIVQRLGGPTLTTVCATFLAWRLRSVGTPGMMSGAFTSTFVLLCVLHVLLLVAALRLPVSVDRVAEQRVEEESLNLIEVAE</sequence>
<dbReference type="InterPro" id="IPR020846">
    <property type="entry name" value="MFS_dom"/>
</dbReference>
<evidence type="ECO:0000313" key="9">
    <source>
        <dbReference type="EMBL" id="AEU38951.1"/>
    </source>
</evidence>
<protein>
    <submittedName>
        <fullName evidence="9">Drug resistance transporter, EmrB/QacA subfamily</fullName>
    </submittedName>
</protein>
<keyword evidence="5 7" id="KW-1133">Transmembrane helix</keyword>
<evidence type="ECO:0000259" key="8">
    <source>
        <dbReference type="PROSITE" id="PS50850"/>
    </source>
</evidence>
<gene>
    <name evidence="9" type="ordered locus">AciX8_4681</name>
</gene>
<dbReference type="InterPro" id="IPR036259">
    <property type="entry name" value="MFS_trans_sf"/>
</dbReference>
<dbReference type="Gene3D" id="1.20.1720.10">
    <property type="entry name" value="Multidrug resistance protein D"/>
    <property type="match status" value="1"/>
</dbReference>
<organism evidence="9 10">
    <name type="scientific">Granulicella mallensis (strain ATCC BAA-1857 / DSM 23137 / MP5ACTX8)</name>
    <dbReference type="NCBI Taxonomy" id="682795"/>
    <lineage>
        <taxon>Bacteria</taxon>
        <taxon>Pseudomonadati</taxon>
        <taxon>Acidobacteriota</taxon>
        <taxon>Terriglobia</taxon>
        <taxon>Terriglobales</taxon>
        <taxon>Acidobacteriaceae</taxon>
        <taxon>Granulicella</taxon>
    </lineage>
</organism>
<dbReference type="eggNOG" id="COG2814">
    <property type="taxonomic scope" value="Bacteria"/>
</dbReference>
<evidence type="ECO:0000256" key="6">
    <source>
        <dbReference type="ARBA" id="ARBA00023136"/>
    </source>
</evidence>
<feature type="transmembrane region" description="Helical" evidence="7">
    <location>
        <begin position="228"/>
        <end position="245"/>
    </location>
</feature>
<dbReference type="STRING" id="682795.AciX8_4681"/>
<dbReference type="GO" id="GO:0022857">
    <property type="term" value="F:transmembrane transporter activity"/>
    <property type="evidence" value="ECO:0007669"/>
    <property type="project" value="InterPro"/>
</dbReference>